<keyword evidence="4 8" id="KW-1133">Transmembrane helix</keyword>
<dbReference type="EMBL" id="QQXK01000027">
    <property type="protein sequence ID" value="RII41450.1"/>
    <property type="molecule type" value="Genomic_DNA"/>
</dbReference>
<feature type="transmembrane region" description="Helical" evidence="8">
    <location>
        <begin position="1031"/>
        <end position="1054"/>
    </location>
</feature>
<keyword evidence="6" id="KW-0175">Coiled coil</keyword>
<feature type="region of interest" description="Disordered" evidence="7">
    <location>
        <begin position="1118"/>
        <end position="1145"/>
    </location>
</feature>
<sequence>MASFLYRLGTLAARKRWWFLSAWLVVLLVIGGSAGAFMGKLSNSFSIPGTETQVTLDKMRQEIPELAGGQGNVVFQSKDGAFTQEQKDTIEDSLQELKDEKLVVGAIAPFSTQQTLDESADKVADGEAEIAANAKKLADGKKALAEGKQKLEDGKKQIEKNEPELAKAKAQLEDGKAQLEAGKTKLAEGQREYNSGLAQYQSGAAQLAAAGDKIAAGQKQYDAGAKQLRDGRAKLEAAEKQLAAGQKQYDAGTKEYAAGLKELEAKRPAYEQGKKQLAQLNAGLKAIAEGCKAAGPEQAQAACRDAQAEAQLGLPSYAAAQQQAAAAQKQLGAFEQGEAKLAAAKKTLADSKAKLAAGAQQIETNRAKLTAAEKELTAAKAQLDAGRAQIAEKRPQLTAAKSKLDAAAAQLASGRAEIATNEKKLADGQAKYEDGAAKLADAKKQIAEGEKELPANEAKLADGEKQLAGARTQLALGQRNADAGHGMRFVSEDGTTAVANLQFEGQAEAISPADRQKLQDTLNRVTSQGVEVLYSKEIVSDLNSFFGPGEAIGMIIAALVLFFMMGTLVAAGLPLLMAIIGVGAGVGGTLAFSSLVEMASITPALALMLGLAVGIDYSLFIMHRHRKQMLAGMPVVESIGTAVGTSGNAVVFAGLTVVIALAALVVPGLPFLSILGLSAAATVALSVLVSLTLLPAILGFLGKRMVSKRAWRKAEAAGSLGTQGAHAASGAQLPAGAAAAAAGTAKPQRGWGAFTTRHPWLIAAASVILLAVIALPTAQLRTALPDGNQEAYGSSAQRAYEVTSERFGGGFNGPILALVHLPEGLSEDQAQNKLLDVADRLRQADGVVAVMPAATNDDRSYGAIQIVPTDGPSSASTEKLVHELREQTPGIGADTNTTVALTGQVTAQIDVSEKLADALPLYLGIVVGLSLILLLLVFRSIVVPLLATAGFLLSLAAAFGATVAVYQWGWFGPVFDIHVTGPIMSFLPILLTGILFGLAMDYQVFLVSAMREAYAHGADPREAVKAGFRSSAPVVTAAALIMTSVFAGFIFSHLAMIRPIGFALAVGVLADAFVVRMTLTPAVMTLLGKHAWYIPTWLDRILPDVDVEGAKLLKDHADAEHHAAAEPSGGDGDRRDEGALAGASR</sequence>
<keyword evidence="2" id="KW-1003">Cell membrane</keyword>
<organism evidence="10 11">
    <name type="scientific">Galactobacter valiniphilus</name>
    <dbReference type="NCBI Taxonomy" id="2676122"/>
    <lineage>
        <taxon>Bacteria</taxon>
        <taxon>Bacillati</taxon>
        <taxon>Actinomycetota</taxon>
        <taxon>Actinomycetes</taxon>
        <taxon>Micrococcales</taxon>
        <taxon>Micrococcaceae</taxon>
        <taxon>Galactobacter</taxon>
    </lineage>
</organism>
<feature type="transmembrane region" description="Helical" evidence="8">
    <location>
        <begin position="945"/>
        <end position="966"/>
    </location>
</feature>
<dbReference type="GO" id="GO:0005886">
    <property type="term" value="C:plasma membrane"/>
    <property type="evidence" value="ECO:0007669"/>
    <property type="project" value="UniProtKB-SubCell"/>
</dbReference>
<keyword evidence="5 8" id="KW-0472">Membrane</keyword>
<dbReference type="Proteomes" id="UP000265419">
    <property type="component" value="Unassembled WGS sequence"/>
</dbReference>
<accession>A0A399J8Q0</accession>
<feature type="coiled-coil region" evidence="6">
    <location>
        <begin position="228"/>
        <end position="280"/>
    </location>
</feature>
<feature type="transmembrane region" description="Helical" evidence="8">
    <location>
        <begin position="642"/>
        <end position="665"/>
    </location>
</feature>
<reference evidence="10 11" key="1">
    <citation type="submission" date="2018-07" db="EMBL/GenBank/DDBJ databases">
        <title>Arthrobacter sp. nov., isolated from raw cow's milk with high bacterial count.</title>
        <authorList>
            <person name="Hahne J."/>
            <person name="Isele D."/>
            <person name="Lipski A."/>
        </authorList>
    </citation>
    <scope>NUCLEOTIDE SEQUENCE [LARGE SCALE GENOMIC DNA]</scope>
    <source>
        <strain evidence="10 11">JZ R-35</strain>
    </source>
</reference>
<evidence type="ECO:0000256" key="8">
    <source>
        <dbReference type="SAM" id="Phobius"/>
    </source>
</evidence>
<evidence type="ECO:0000313" key="11">
    <source>
        <dbReference type="Proteomes" id="UP000265419"/>
    </source>
</evidence>
<dbReference type="RefSeq" id="WP_119425472.1">
    <property type="nucleotide sequence ID" value="NZ_QQXK01000027.1"/>
</dbReference>
<evidence type="ECO:0000256" key="2">
    <source>
        <dbReference type="ARBA" id="ARBA00022475"/>
    </source>
</evidence>
<dbReference type="InterPro" id="IPR050545">
    <property type="entry name" value="Mycobact_MmpL"/>
</dbReference>
<feature type="transmembrane region" description="Helical" evidence="8">
    <location>
        <begin position="601"/>
        <end position="621"/>
    </location>
</feature>
<dbReference type="AlphaFoldDB" id="A0A399J8Q0"/>
<feature type="transmembrane region" description="Helical" evidence="8">
    <location>
        <begin position="986"/>
        <end position="1010"/>
    </location>
</feature>
<dbReference type="PANTHER" id="PTHR33406:SF13">
    <property type="entry name" value="MEMBRANE PROTEIN YDFJ"/>
    <property type="match status" value="1"/>
</dbReference>
<evidence type="ECO:0000256" key="6">
    <source>
        <dbReference type="SAM" id="Coils"/>
    </source>
</evidence>
<gene>
    <name evidence="10" type="ORF">DWB68_12575</name>
</gene>
<dbReference type="PROSITE" id="PS50156">
    <property type="entry name" value="SSD"/>
    <property type="match status" value="1"/>
</dbReference>
<feature type="coiled-coil region" evidence="6">
    <location>
        <begin position="432"/>
        <end position="459"/>
    </location>
</feature>
<feature type="transmembrane region" description="Helical" evidence="8">
    <location>
        <begin position="671"/>
        <end position="702"/>
    </location>
</feature>
<evidence type="ECO:0000256" key="3">
    <source>
        <dbReference type="ARBA" id="ARBA00022692"/>
    </source>
</evidence>
<dbReference type="Gene3D" id="1.10.287.1490">
    <property type="match status" value="2"/>
</dbReference>
<feature type="coiled-coil region" evidence="6">
    <location>
        <begin position="141"/>
        <end position="185"/>
    </location>
</feature>
<evidence type="ECO:0000256" key="7">
    <source>
        <dbReference type="SAM" id="MobiDB-lite"/>
    </source>
</evidence>
<evidence type="ECO:0000313" key="10">
    <source>
        <dbReference type="EMBL" id="RII41450.1"/>
    </source>
</evidence>
<proteinExistence type="predicted"/>
<keyword evidence="3 8" id="KW-0812">Transmembrane</keyword>
<feature type="transmembrane region" description="Helical" evidence="8">
    <location>
        <begin position="919"/>
        <end position="938"/>
    </location>
</feature>
<dbReference type="InterPro" id="IPR000731">
    <property type="entry name" value="SSD"/>
</dbReference>
<keyword evidence="11" id="KW-1185">Reference proteome</keyword>
<dbReference type="PANTHER" id="PTHR33406">
    <property type="entry name" value="MEMBRANE PROTEIN MJ1562-RELATED"/>
    <property type="match status" value="1"/>
</dbReference>
<feature type="coiled-coil region" evidence="6">
    <location>
        <begin position="359"/>
        <end position="389"/>
    </location>
</feature>
<feature type="transmembrane region" description="Helical" evidence="8">
    <location>
        <begin position="1060"/>
        <end position="1079"/>
    </location>
</feature>
<evidence type="ECO:0000256" key="5">
    <source>
        <dbReference type="ARBA" id="ARBA00023136"/>
    </source>
</evidence>
<evidence type="ECO:0000256" key="4">
    <source>
        <dbReference type="ARBA" id="ARBA00022989"/>
    </source>
</evidence>
<name>A0A399J8Q0_9MICC</name>
<dbReference type="Pfam" id="PF03176">
    <property type="entry name" value="MMPL"/>
    <property type="match status" value="2"/>
</dbReference>
<comment type="subcellular location">
    <subcellularLocation>
        <location evidence="1">Cell membrane</location>
        <topology evidence="1">Multi-pass membrane protein</topology>
    </subcellularLocation>
</comment>
<protein>
    <submittedName>
        <fullName evidence="10">Multidrug RND transporter</fullName>
    </submittedName>
</protein>
<dbReference type="SUPFAM" id="SSF82866">
    <property type="entry name" value="Multidrug efflux transporter AcrB transmembrane domain"/>
    <property type="match status" value="2"/>
</dbReference>
<evidence type="ECO:0000259" key="9">
    <source>
        <dbReference type="PROSITE" id="PS50156"/>
    </source>
</evidence>
<dbReference type="Gene3D" id="1.20.1640.10">
    <property type="entry name" value="Multidrug efflux transporter AcrB transmembrane domain"/>
    <property type="match status" value="2"/>
</dbReference>
<feature type="domain" description="SSD" evidence="9">
    <location>
        <begin position="568"/>
        <end position="700"/>
    </location>
</feature>
<feature type="transmembrane region" description="Helical" evidence="8">
    <location>
        <begin position="759"/>
        <end position="778"/>
    </location>
</feature>
<feature type="transmembrane region" description="Helical" evidence="8">
    <location>
        <begin position="575"/>
        <end position="595"/>
    </location>
</feature>
<evidence type="ECO:0000256" key="1">
    <source>
        <dbReference type="ARBA" id="ARBA00004651"/>
    </source>
</evidence>
<comment type="caution">
    <text evidence="10">The sequence shown here is derived from an EMBL/GenBank/DDBJ whole genome shotgun (WGS) entry which is preliminary data.</text>
</comment>
<dbReference type="InterPro" id="IPR004869">
    <property type="entry name" value="MMPL_dom"/>
</dbReference>
<feature type="transmembrane region" description="Helical" evidence="8">
    <location>
        <begin position="545"/>
        <end position="563"/>
    </location>
</feature>